<gene>
    <name evidence="1" type="ORF">H8Z77_07435</name>
</gene>
<dbReference type="RefSeq" id="WP_069987311.1">
    <property type="nucleotide sequence ID" value="NZ_JACOQK010000001.1"/>
</dbReference>
<dbReference type="EMBL" id="JACOQK010000001">
    <property type="protein sequence ID" value="MBC5787849.1"/>
    <property type="molecule type" value="Genomic_DNA"/>
</dbReference>
<organism evidence="1 2">
    <name type="scientific">Clostridium facile</name>
    <dbReference type="NCBI Taxonomy" id="2763035"/>
    <lineage>
        <taxon>Bacteria</taxon>
        <taxon>Bacillati</taxon>
        <taxon>Bacillota</taxon>
        <taxon>Clostridia</taxon>
        <taxon>Eubacteriales</taxon>
        <taxon>Clostridiaceae</taxon>
        <taxon>Clostridium</taxon>
    </lineage>
</organism>
<protein>
    <submittedName>
        <fullName evidence="1">Uncharacterized protein</fullName>
    </submittedName>
</protein>
<evidence type="ECO:0000313" key="2">
    <source>
        <dbReference type="Proteomes" id="UP000649151"/>
    </source>
</evidence>
<dbReference type="Proteomes" id="UP000649151">
    <property type="component" value="Unassembled WGS sequence"/>
</dbReference>
<evidence type="ECO:0000313" key="1">
    <source>
        <dbReference type="EMBL" id="MBC5787849.1"/>
    </source>
</evidence>
<reference evidence="1 2" key="1">
    <citation type="submission" date="2020-08" db="EMBL/GenBank/DDBJ databases">
        <title>Genome public.</title>
        <authorList>
            <person name="Liu C."/>
            <person name="Sun Q."/>
        </authorList>
    </citation>
    <scope>NUCLEOTIDE SEQUENCE [LARGE SCALE GENOMIC DNA]</scope>
    <source>
        <strain evidence="1 2">NSJ-27</strain>
    </source>
</reference>
<name>A0ABR7IRS0_9CLOT</name>
<sequence length="99" mass="11474">MNSKMVQTERGTMEEKLPENIEFSQVIKISKEKQYNPHNDYTVPPELLDCNSCQPCFVLWNSPNGLALTCQEQNGFVTKYQDQIGVEEFQTIVDTIIWE</sequence>
<accession>A0ABR7IRS0</accession>
<comment type="caution">
    <text evidence="1">The sequence shown here is derived from an EMBL/GenBank/DDBJ whole genome shotgun (WGS) entry which is preliminary data.</text>
</comment>
<proteinExistence type="predicted"/>
<keyword evidence="2" id="KW-1185">Reference proteome</keyword>